<dbReference type="OrthoDB" id="60843at2759"/>
<protein>
    <recommendedName>
        <fullName evidence="1">Protein phosphatase</fullName>
        <ecNumber evidence="1">3.1.3.16</ecNumber>
    </recommendedName>
</protein>
<dbReference type="GO" id="GO:0046872">
    <property type="term" value="F:metal ion binding"/>
    <property type="evidence" value="ECO:0007669"/>
    <property type="project" value="UniProtKB-UniRule"/>
</dbReference>
<comment type="catalytic activity">
    <reaction evidence="1">
        <text>O-phospho-L-threonyl-[protein] + H2O = L-threonyl-[protein] + phosphate</text>
        <dbReference type="Rhea" id="RHEA:47004"/>
        <dbReference type="Rhea" id="RHEA-COMP:11060"/>
        <dbReference type="Rhea" id="RHEA-COMP:11605"/>
        <dbReference type="ChEBI" id="CHEBI:15377"/>
        <dbReference type="ChEBI" id="CHEBI:30013"/>
        <dbReference type="ChEBI" id="CHEBI:43474"/>
        <dbReference type="ChEBI" id="CHEBI:61977"/>
        <dbReference type="EC" id="3.1.3.16"/>
    </reaction>
</comment>
<comment type="caution">
    <text evidence="2">The sequence shown here is derived from an EMBL/GenBank/DDBJ whole genome shotgun (WGS) entry which is preliminary data.</text>
</comment>
<keyword evidence="1" id="KW-0464">Manganese</keyword>
<gene>
    <name evidence="2" type="ORF">CJ030_MR4G010543</name>
</gene>
<dbReference type="InterPro" id="IPR039123">
    <property type="entry name" value="PPTC7"/>
</dbReference>
<evidence type="ECO:0000313" key="3">
    <source>
        <dbReference type="Proteomes" id="UP000516437"/>
    </source>
</evidence>
<dbReference type="Proteomes" id="UP000516437">
    <property type="component" value="Chromosome 4"/>
</dbReference>
<comment type="similarity">
    <text evidence="1">Belongs to the PP2C family.</text>
</comment>
<name>A0A6A1VTT7_9ROSI</name>
<keyword evidence="3" id="KW-1185">Reference proteome</keyword>
<evidence type="ECO:0000313" key="2">
    <source>
        <dbReference type="EMBL" id="KAB1215446.1"/>
    </source>
</evidence>
<comment type="catalytic activity">
    <reaction evidence="1">
        <text>O-phospho-L-seryl-[protein] + H2O = L-seryl-[protein] + phosphate</text>
        <dbReference type="Rhea" id="RHEA:20629"/>
        <dbReference type="Rhea" id="RHEA-COMP:9863"/>
        <dbReference type="Rhea" id="RHEA-COMP:11604"/>
        <dbReference type="ChEBI" id="CHEBI:15377"/>
        <dbReference type="ChEBI" id="CHEBI:29999"/>
        <dbReference type="ChEBI" id="CHEBI:43474"/>
        <dbReference type="ChEBI" id="CHEBI:83421"/>
        <dbReference type="EC" id="3.1.3.16"/>
    </reaction>
</comment>
<comment type="cofactor">
    <cofactor evidence="1">
        <name>Mg(2+)</name>
        <dbReference type="ChEBI" id="CHEBI:18420"/>
    </cofactor>
</comment>
<dbReference type="EC" id="3.1.3.16" evidence="1"/>
<keyword evidence="1" id="KW-0378">Hydrolase</keyword>
<dbReference type="GO" id="GO:0004722">
    <property type="term" value="F:protein serine/threonine phosphatase activity"/>
    <property type="evidence" value="ECO:0007669"/>
    <property type="project" value="UniProtKB-EC"/>
</dbReference>
<comment type="cofactor">
    <cofactor evidence="1">
        <name>Mn(2+)</name>
        <dbReference type="ChEBI" id="CHEBI:29035"/>
    </cofactor>
</comment>
<dbReference type="AlphaFoldDB" id="A0A6A1VTT7"/>
<accession>A0A6A1VTT7</accession>
<dbReference type="InterPro" id="IPR036457">
    <property type="entry name" value="PPM-type-like_dom_sf"/>
</dbReference>
<sequence length="73" mass="8077">MSEKRIRDVAKEAADQGLDPEQVAWALAEQAYHISLSRNAYTPYMIASINAGREFYGGKVDDITVIVAYIVDA</sequence>
<keyword evidence="1" id="KW-0460">Magnesium</keyword>
<proteinExistence type="inferred from homology"/>
<dbReference type="SUPFAM" id="SSF81606">
    <property type="entry name" value="PP2C-like"/>
    <property type="match status" value="1"/>
</dbReference>
<dbReference type="EMBL" id="RXIC02000022">
    <property type="protein sequence ID" value="KAB1215446.1"/>
    <property type="molecule type" value="Genomic_DNA"/>
</dbReference>
<organism evidence="2 3">
    <name type="scientific">Morella rubra</name>
    <name type="common">Chinese bayberry</name>
    <dbReference type="NCBI Taxonomy" id="262757"/>
    <lineage>
        <taxon>Eukaryota</taxon>
        <taxon>Viridiplantae</taxon>
        <taxon>Streptophyta</taxon>
        <taxon>Embryophyta</taxon>
        <taxon>Tracheophyta</taxon>
        <taxon>Spermatophyta</taxon>
        <taxon>Magnoliopsida</taxon>
        <taxon>eudicotyledons</taxon>
        <taxon>Gunneridae</taxon>
        <taxon>Pentapetalae</taxon>
        <taxon>rosids</taxon>
        <taxon>fabids</taxon>
        <taxon>Fagales</taxon>
        <taxon>Myricaceae</taxon>
        <taxon>Morella</taxon>
    </lineage>
</organism>
<keyword evidence="1" id="KW-0904">Protein phosphatase</keyword>
<evidence type="ECO:0000256" key="1">
    <source>
        <dbReference type="RuleBase" id="RU366020"/>
    </source>
</evidence>
<reference evidence="2 3" key="1">
    <citation type="journal article" date="2019" name="Plant Biotechnol. J.">
        <title>The red bayberry genome and genetic basis of sex determination.</title>
        <authorList>
            <person name="Jia H.M."/>
            <person name="Jia H.J."/>
            <person name="Cai Q.L."/>
            <person name="Wang Y."/>
            <person name="Zhao H.B."/>
            <person name="Yang W.F."/>
            <person name="Wang G.Y."/>
            <person name="Li Y.H."/>
            <person name="Zhan D.L."/>
            <person name="Shen Y.T."/>
            <person name="Niu Q.F."/>
            <person name="Chang L."/>
            <person name="Qiu J."/>
            <person name="Zhao L."/>
            <person name="Xie H.B."/>
            <person name="Fu W.Y."/>
            <person name="Jin J."/>
            <person name="Li X.W."/>
            <person name="Jiao Y."/>
            <person name="Zhou C.C."/>
            <person name="Tu T."/>
            <person name="Chai C.Y."/>
            <person name="Gao J.L."/>
            <person name="Fan L.J."/>
            <person name="van de Weg E."/>
            <person name="Wang J.Y."/>
            <person name="Gao Z.S."/>
        </authorList>
    </citation>
    <scope>NUCLEOTIDE SEQUENCE [LARGE SCALE GENOMIC DNA]</scope>
    <source>
        <tissue evidence="2">Leaves</tissue>
    </source>
</reference>
<dbReference type="PANTHER" id="PTHR12320:SF14">
    <property type="entry name" value="PROTEIN PHOSPHATASE"/>
    <property type="match status" value="1"/>
</dbReference>
<dbReference type="PANTHER" id="PTHR12320">
    <property type="entry name" value="PROTEIN PHOSPHATASE 2C"/>
    <property type="match status" value="1"/>
</dbReference>
<keyword evidence="1" id="KW-0479">Metal-binding</keyword>